<dbReference type="EMBL" id="JACHEB010000001">
    <property type="protein sequence ID" value="MBB5326913.1"/>
    <property type="molecule type" value="Genomic_DNA"/>
</dbReference>
<feature type="region of interest" description="Disordered" evidence="1">
    <location>
        <begin position="1"/>
        <end position="32"/>
    </location>
</feature>
<evidence type="ECO:0000313" key="3">
    <source>
        <dbReference type="Proteomes" id="UP000535182"/>
    </source>
</evidence>
<keyword evidence="3" id="KW-1185">Reference proteome</keyword>
<feature type="compositionally biased region" description="Basic and acidic residues" evidence="1">
    <location>
        <begin position="15"/>
        <end position="25"/>
    </location>
</feature>
<evidence type="ECO:0000313" key="2">
    <source>
        <dbReference type="EMBL" id="MBB5326913.1"/>
    </source>
</evidence>
<feature type="compositionally biased region" description="Gly residues" evidence="1">
    <location>
        <begin position="1"/>
        <end position="14"/>
    </location>
</feature>
<organism evidence="2 3">
    <name type="scientific">Tunturiibacter gelidiferens</name>
    <dbReference type="NCBI Taxonomy" id="3069689"/>
    <lineage>
        <taxon>Bacteria</taxon>
        <taxon>Pseudomonadati</taxon>
        <taxon>Acidobacteriota</taxon>
        <taxon>Terriglobia</taxon>
        <taxon>Terriglobales</taxon>
        <taxon>Acidobacteriaceae</taxon>
        <taxon>Tunturiibacter</taxon>
    </lineage>
</organism>
<name>A0A9X0QAV9_9BACT</name>
<dbReference type="AlphaFoldDB" id="A0A9X0QAV9"/>
<dbReference type="Proteomes" id="UP000535182">
    <property type="component" value="Unassembled WGS sequence"/>
</dbReference>
<proteinExistence type="predicted"/>
<gene>
    <name evidence="2" type="ORF">HDF14_000507</name>
</gene>
<protein>
    <submittedName>
        <fullName evidence="2">Uncharacterized protein</fullName>
    </submittedName>
</protein>
<accession>A0A9X0QAV9</accession>
<reference evidence="2 3" key="1">
    <citation type="submission" date="2020-08" db="EMBL/GenBank/DDBJ databases">
        <title>Genomic Encyclopedia of Type Strains, Phase IV (KMG-V): Genome sequencing to study the core and pangenomes of soil and plant-associated prokaryotes.</title>
        <authorList>
            <person name="Whitman W."/>
        </authorList>
    </citation>
    <scope>NUCLEOTIDE SEQUENCE [LARGE SCALE GENOMIC DNA]</scope>
    <source>
        <strain evidence="2 3">X5P2</strain>
    </source>
</reference>
<evidence type="ECO:0000256" key="1">
    <source>
        <dbReference type="SAM" id="MobiDB-lite"/>
    </source>
</evidence>
<sequence length="32" mass="3417">MRGFLNGNGNGNGNGKDKDKDEVRGSLHCVAR</sequence>
<comment type="caution">
    <text evidence="2">The sequence shown here is derived from an EMBL/GenBank/DDBJ whole genome shotgun (WGS) entry which is preliminary data.</text>
</comment>